<dbReference type="SMART" id="SM00248">
    <property type="entry name" value="ANK"/>
    <property type="match status" value="3"/>
</dbReference>
<gene>
    <name evidence="3" type="ORF">FBEOM_13639</name>
</gene>
<evidence type="ECO:0000256" key="1">
    <source>
        <dbReference type="ARBA" id="ARBA00022737"/>
    </source>
</evidence>
<dbReference type="PANTHER" id="PTHR24198:SF165">
    <property type="entry name" value="ANKYRIN REPEAT-CONTAINING PROTEIN-RELATED"/>
    <property type="match status" value="1"/>
</dbReference>
<dbReference type="InterPro" id="IPR002110">
    <property type="entry name" value="Ankyrin_rpt"/>
</dbReference>
<evidence type="ECO:0008006" key="5">
    <source>
        <dbReference type="Google" id="ProtNLM"/>
    </source>
</evidence>
<evidence type="ECO:0000313" key="3">
    <source>
        <dbReference type="EMBL" id="KAF4332560.1"/>
    </source>
</evidence>
<dbReference type="Pfam" id="PF12796">
    <property type="entry name" value="Ank_2"/>
    <property type="match status" value="1"/>
</dbReference>
<organism evidence="3 4">
    <name type="scientific">Fusarium beomiforme</name>
    <dbReference type="NCBI Taxonomy" id="44412"/>
    <lineage>
        <taxon>Eukaryota</taxon>
        <taxon>Fungi</taxon>
        <taxon>Dikarya</taxon>
        <taxon>Ascomycota</taxon>
        <taxon>Pezizomycotina</taxon>
        <taxon>Sordariomycetes</taxon>
        <taxon>Hypocreomycetidae</taxon>
        <taxon>Hypocreales</taxon>
        <taxon>Nectriaceae</taxon>
        <taxon>Fusarium</taxon>
        <taxon>Fusarium burgessii species complex</taxon>
    </lineage>
</organism>
<keyword evidence="4" id="KW-1185">Reference proteome</keyword>
<keyword evidence="1" id="KW-0677">Repeat</keyword>
<dbReference type="EMBL" id="PVQB02001037">
    <property type="protein sequence ID" value="KAF4332560.1"/>
    <property type="molecule type" value="Genomic_DNA"/>
</dbReference>
<evidence type="ECO:0000313" key="4">
    <source>
        <dbReference type="Proteomes" id="UP000730481"/>
    </source>
</evidence>
<dbReference type="Gene3D" id="1.25.40.20">
    <property type="entry name" value="Ankyrin repeat-containing domain"/>
    <property type="match status" value="1"/>
</dbReference>
<dbReference type="AlphaFoldDB" id="A0A9P5DRD5"/>
<comment type="caution">
    <text evidence="3">The sequence shown here is derived from an EMBL/GenBank/DDBJ whole genome shotgun (WGS) entry which is preliminary data.</text>
</comment>
<accession>A0A9P5DRD5</accession>
<keyword evidence="2" id="KW-0040">ANK repeat</keyword>
<sequence>MTRYEPFYSQDWVNRKEAIMNLLLDWGECASDSDLPVAEKKTSATVLTLAVKWAGPGLIQRLIQGGADVHARVRNCPHDLGFHSQYGYIDDITAIFIAWVYGNLNAIKILLGYRGDEIDVVDMIRSRDSRGSFPLHWAARNRSQFQMSPQERVQNAPRGADASIRNNKSETPLHTFFRGSNHKPCDTDAIATLLAHGAKVTDADDNGNTPLHLAASKLNQVDATLTSAPARRQSGYEKFEIRNAPSQSCW</sequence>
<reference evidence="3" key="2">
    <citation type="submission" date="2020-02" db="EMBL/GenBank/DDBJ databases">
        <title>Identification and distribution of gene clusters putatively required for synthesis of sphingolipid metabolism inhibitors in phylogenetically diverse species of the filamentous fungus Fusarium.</title>
        <authorList>
            <person name="Kim H.-S."/>
            <person name="Busman M."/>
            <person name="Brown D.W."/>
            <person name="Divon H."/>
            <person name="Uhlig S."/>
            <person name="Proctor R.H."/>
        </authorList>
    </citation>
    <scope>NUCLEOTIDE SEQUENCE</scope>
    <source>
        <strain evidence="3">NRRL 25174</strain>
    </source>
</reference>
<reference evidence="3" key="1">
    <citation type="journal article" date="2017" name="Mycologia">
        <title>Fusarium algeriense, sp. nov., a novel toxigenic crown rot pathogen of durum wheat from Algeria is nested in the Fusarium burgessii species complex.</title>
        <authorList>
            <person name="Laraba I."/>
            <person name="Keddad A."/>
            <person name="Boureghda H."/>
            <person name="Abdallah N."/>
            <person name="Vaughan M.M."/>
            <person name="Proctor R.H."/>
            <person name="Busman M."/>
            <person name="O'Donnell K."/>
        </authorList>
    </citation>
    <scope>NUCLEOTIDE SEQUENCE</scope>
    <source>
        <strain evidence="3">NRRL 25174</strain>
    </source>
</reference>
<protein>
    <recommendedName>
        <fullName evidence="5">Ankyrin repeat protein</fullName>
    </recommendedName>
</protein>
<dbReference type="Proteomes" id="UP000730481">
    <property type="component" value="Unassembled WGS sequence"/>
</dbReference>
<evidence type="ECO:0000256" key="2">
    <source>
        <dbReference type="ARBA" id="ARBA00023043"/>
    </source>
</evidence>
<name>A0A9P5DRD5_9HYPO</name>
<proteinExistence type="predicted"/>
<dbReference type="PANTHER" id="PTHR24198">
    <property type="entry name" value="ANKYRIN REPEAT AND PROTEIN KINASE DOMAIN-CONTAINING PROTEIN"/>
    <property type="match status" value="1"/>
</dbReference>
<dbReference type="OrthoDB" id="823504at2759"/>
<dbReference type="InterPro" id="IPR036770">
    <property type="entry name" value="Ankyrin_rpt-contain_sf"/>
</dbReference>
<dbReference type="SUPFAM" id="SSF48403">
    <property type="entry name" value="Ankyrin repeat"/>
    <property type="match status" value="1"/>
</dbReference>